<dbReference type="PROSITE" id="PS51257">
    <property type="entry name" value="PROKAR_LIPOPROTEIN"/>
    <property type="match status" value="1"/>
</dbReference>
<dbReference type="SMART" id="SM00028">
    <property type="entry name" value="TPR"/>
    <property type="match status" value="3"/>
</dbReference>
<dbReference type="SUPFAM" id="SSF48452">
    <property type="entry name" value="TPR-like"/>
    <property type="match status" value="1"/>
</dbReference>
<organism evidence="4 5">
    <name type="scientific">Paremcibacter congregatus</name>
    <dbReference type="NCBI Taxonomy" id="2043170"/>
    <lineage>
        <taxon>Bacteria</taxon>
        <taxon>Pseudomonadati</taxon>
        <taxon>Pseudomonadota</taxon>
        <taxon>Alphaproteobacteria</taxon>
        <taxon>Emcibacterales</taxon>
        <taxon>Emcibacteraceae</taxon>
        <taxon>Paremcibacter</taxon>
    </lineage>
</organism>
<dbReference type="PROSITE" id="PS50005">
    <property type="entry name" value="TPR"/>
    <property type="match status" value="1"/>
</dbReference>
<protein>
    <submittedName>
        <fullName evidence="4">Uncharacterized protein</fullName>
    </submittedName>
</protein>
<gene>
    <name evidence="4" type="ORF">CRD36_00580</name>
</gene>
<dbReference type="InterPro" id="IPR011990">
    <property type="entry name" value="TPR-like_helical_dom_sf"/>
</dbReference>
<proteinExistence type="predicted"/>
<evidence type="ECO:0000256" key="2">
    <source>
        <dbReference type="ARBA" id="ARBA00022803"/>
    </source>
</evidence>
<evidence type="ECO:0000313" key="4">
    <source>
        <dbReference type="EMBL" id="PHZ86418.1"/>
    </source>
</evidence>
<dbReference type="InterPro" id="IPR051012">
    <property type="entry name" value="CellSynth/LPSAsmb/PSIAsmb"/>
</dbReference>
<evidence type="ECO:0000256" key="1">
    <source>
        <dbReference type="ARBA" id="ARBA00022737"/>
    </source>
</evidence>
<sequence length="376" mass="43485">MPFLKTIVPYLSLLLIVTVSGCSSFKLQEPHAQATVISKSDLLSGEALFGAEARHFSLPNDQVMMLDEDMLEYLDRYVPRRNHELTRIRSLLTMMTGAGTLNMHYDMSKTYTARDAFHKAEGNCLAFSYLFAAFARQKGLKVSFQEVEIPPQWDEADDELLYFSRHVNVKVHMGDFRETSGYVVDIDRINYKPYYRQWTISNREAIALYYSNMGTDYLQEGNIKAAFLYLVKALRLSPRDAAIWSNLGVLYRHQGLHNYAEKAYFVALSHDGRQKSVLSNLSVLYDEIGDAEKSDYYFRLARSHQMKNPYYRYFQALEAYRSGDYDLALSHLKAALKRRDDEKRFHQLLGETYAKLGDEPRAIKAEAKVRELMDIN</sequence>
<dbReference type="EMBL" id="PDEM01000007">
    <property type="protein sequence ID" value="PHZ86418.1"/>
    <property type="molecule type" value="Genomic_DNA"/>
</dbReference>
<feature type="repeat" description="TPR" evidence="3">
    <location>
        <begin position="207"/>
        <end position="240"/>
    </location>
</feature>
<keyword evidence="2 3" id="KW-0802">TPR repeat</keyword>
<dbReference type="Gene3D" id="1.25.40.10">
    <property type="entry name" value="Tetratricopeptide repeat domain"/>
    <property type="match status" value="2"/>
</dbReference>
<dbReference type="Proteomes" id="UP000229730">
    <property type="component" value="Unassembled WGS sequence"/>
</dbReference>
<accession>A0A2G4YVQ5</accession>
<dbReference type="RefSeq" id="WP_099470795.1">
    <property type="nucleotide sequence ID" value="NZ_CP041025.1"/>
</dbReference>
<evidence type="ECO:0000256" key="3">
    <source>
        <dbReference type="PROSITE-ProRule" id="PRU00339"/>
    </source>
</evidence>
<reference evidence="4 5" key="1">
    <citation type="submission" date="2017-10" db="EMBL/GenBank/DDBJ databases">
        <title>Frigbacter circumglobatus gen. nov. sp. nov., isolated from sediment cultured in situ.</title>
        <authorList>
            <person name="Zhao Z."/>
        </authorList>
    </citation>
    <scope>NUCLEOTIDE SEQUENCE [LARGE SCALE GENOMIC DNA]</scope>
    <source>
        <strain evidence="4 5">ZYL</strain>
    </source>
</reference>
<keyword evidence="5" id="KW-1185">Reference proteome</keyword>
<name>A0A2G4YVQ5_9PROT</name>
<dbReference type="InterPro" id="IPR019734">
    <property type="entry name" value="TPR_rpt"/>
</dbReference>
<dbReference type="Pfam" id="PF13432">
    <property type="entry name" value="TPR_16"/>
    <property type="match status" value="2"/>
</dbReference>
<dbReference type="InParanoid" id="A0A2G4YVQ5"/>
<keyword evidence="1" id="KW-0677">Repeat</keyword>
<evidence type="ECO:0000313" key="5">
    <source>
        <dbReference type="Proteomes" id="UP000229730"/>
    </source>
</evidence>
<dbReference type="OrthoDB" id="6193797at2"/>
<dbReference type="PANTHER" id="PTHR45586">
    <property type="entry name" value="TPR REPEAT-CONTAINING PROTEIN PA4667"/>
    <property type="match status" value="1"/>
</dbReference>
<dbReference type="AlphaFoldDB" id="A0A2G4YVQ5"/>
<dbReference type="PANTHER" id="PTHR45586:SF1">
    <property type="entry name" value="LIPOPOLYSACCHARIDE ASSEMBLY PROTEIN B"/>
    <property type="match status" value="1"/>
</dbReference>
<comment type="caution">
    <text evidence="4">The sequence shown here is derived from an EMBL/GenBank/DDBJ whole genome shotgun (WGS) entry which is preliminary data.</text>
</comment>